<keyword evidence="3" id="KW-0808">Transferase</keyword>
<name>A0A0G1NG05_9BACT</name>
<dbReference type="Gene3D" id="1.10.8.60">
    <property type="match status" value="1"/>
</dbReference>
<comment type="catalytic activity">
    <reaction evidence="8">
        <text>DNA(n) + a 2'-deoxyribonucleoside 5'-triphosphate = DNA(n+1) + diphosphate</text>
        <dbReference type="Rhea" id="RHEA:22508"/>
        <dbReference type="Rhea" id="RHEA-COMP:17339"/>
        <dbReference type="Rhea" id="RHEA-COMP:17340"/>
        <dbReference type="ChEBI" id="CHEBI:33019"/>
        <dbReference type="ChEBI" id="CHEBI:61560"/>
        <dbReference type="ChEBI" id="CHEBI:173112"/>
        <dbReference type="EC" id="2.7.7.7"/>
    </reaction>
</comment>
<dbReference type="GO" id="GO:0003677">
    <property type="term" value="F:DNA binding"/>
    <property type="evidence" value="ECO:0007669"/>
    <property type="project" value="InterPro"/>
</dbReference>
<gene>
    <name evidence="11" type="ORF">UX27_C0008G0028</name>
</gene>
<dbReference type="Gene3D" id="1.20.272.10">
    <property type="match status" value="1"/>
</dbReference>
<dbReference type="AlphaFoldDB" id="A0A0G1NG05"/>
<sequence length="318" mass="36278">MIIFLYGGDDFGSRRKLNEIIEQYRMKNPGSFNFYQIDFESKNAFGELQNGALSVSMFPEKKFFVLKNVFSLPKGKNPQEEEIVSFLKRNNFSDDSNAILTFWQEGEPSAANLLLKELIKKPNLVQKFDLPEGRSLEDWIEKEARSRGAKIAPPAIRFLALAVGSDLWRMEQEIVKLANYKKDGVIELKDAQALVKAKIDSNVFELVDAIAVRDKRAAFALVKRELEAGSGEIYLMTMIAYQFRNLIKVASCGLKDGLRIPKELKMHPYVVKKTLAQLKNFSGPDLRRIYQKLFSFDLAVKTGRLQPELALEMLILEI</sequence>
<keyword evidence="6" id="KW-0239">DNA-directed DNA polymerase</keyword>
<evidence type="ECO:0000256" key="5">
    <source>
        <dbReference type="ARBA" id="ARBA00022705"/>
    </source>
</evidence>
<proteinExistence type="inferred from homology"/>
<evidence type="ECO:0000259" key="9">
    <source>
        <dbReference type="Pfam" id="PF06144"/>
    </source>
</evidence>
<evidence type="ECO:0000259" key="10">
    <source>
        <dbReference type="Pfam" id="PF21694"/>
    </source>
</evidence>
<dbReference type="SUPFAM" id="SSF52540">
    <property type="entry name" value="P-loop containing nucleoside triphosphate hydrolases"/>
    <property type="match status" value="1"/>
</dbReference>
<evidence type="ECO:0000313" key="11">
    <source>
        <dbReference type="EMBL" id="KKU19277.1"/>
    </source>
</evidence>
<dbReference type="InterPro" id="IPR027417">
    <property type="entry name" value="P-loop_NTPase"/>
</dbReference>
<dbReference type="Gene3D" id="3.40.50.300">
    <property type="entry name" value="P-loop containing nucleotide triphosphate hydrolases"/>
    <property type="match status" value="1"/>
</dbReference>
<reference evidence="11 12" key="1">
    <citation type="journal article" date="2015" name="Nature">
        <title>rRNA introns, odd ribosomes, and small enigmatic genomes across a large radiation of phyla.</title>
        <authorList>
            <person name="Brown C.T."/>
            <person name="Hug L.A."/>
            <person name="Thomas B.C."/>
            <person name="Sharon I."/>
            <person name="Castelle C.J."/>
            <person name="Singh A."/>
            <person name="Wilkins M.J."/>
            <person name="Williams K.H."/>
            <person name="Banfield J.F."/>
        </authorList>
    </citation>
    <scope>NUCLEOTIDE SEQUENCE [LARGE SCALE GENOMIC DNA]</scope>
</reference>
<feature type="domain" description="DNA polymerase III delta N-terminal" evidence="9">
    <location>
        <begin position="4"/>
        <end position="125"/>
    </location>
</feature>
<accession>A0A0G1NG05</accession>
<dbReference type="Pfam" id="PF06144">
    <property type="entry name" value="DNA_pol3_delta"/>
    <property type="match status" value="1"/>
</dbReference>
<dbReference type="InterPro" id="IPR010372">
    <property type="entry name" value="DNA_pol3_delta_N"/>
</dbReference>
<dbReference type="Pfam" id="PF21694">
    <property type="entry name" value="DNA_pol3_delta_C"/>
    <property type="match status" value="1"/>
</dbReference>
<evidence type="ECO:0000256" key="1">
    <source>
        <dbReference type="ARBA" id="ARBA00012417"/>
    </source>
</evidence>
<evidence type="ECO:0000256" key="4">
    <source>
        <dbReference type="ARBA" id="ARBA00022695"/>
    </source>
</evidence>
<dbReference type="PANTHER" id="PTHR34388">
    <property type="entry name" value="DNA POLYMERASE III SUBUNIT DELTA"/>
    <property type="match status" value="1"/>
</dbReference>
<dbReference type="PANTHER" id="PTHR34388:SF1">
    <property type="entry name" value="DNA POLYMERASE III SUBUNIT DELTA"/>
    <property type="match status" value="1"/>
</dbReference>
<keyword evidence="5" id="KW-0235">DNA replication</keyword>
<dbReference type="InterPro" id="IPR008921">
    <property type="entry name" value="DNA_pol3_clamp-load_cplx_C"/>
</dbReference>
<dbReference type="GO" id="GO:0003887">
    <property type="term" value="F:DNA-directed DNA polymerase activity"/>
    <property type="evidence" value="ECO:0007669"/>
    <property type="project" value="UniProtKB-KW"/>
</dbReference>
<comment type="caution">
    <text evidence="11">The sequence shown here is derived from an EMBL/GenBank/DDBJ whole genome shotgun (WGS) entry which is preliminary data.</text>
</comment>
<dbReference type="Proteomes" id="UP000034644">
    <property type="component" value="Unassembled WGS sequence"/>
</dbReference>
<evidence type="ECO:0000256" key="7">
    <source>
        <dbReference type="ARBA" id="ARBA00034754"/>
    </source>
</evidence>
<evidence type="ECO:0000256" key="3">
    <source>
        <dbReference type="ARBA" id="ARBA00022679"/>
    </source>
</evidence>
<evidence type="ECO:0000256" key="2">
    <source>
        <dbReference type="ARBA" id="ARBA00017703"/>
    </source>
</evidence>
<dbReference type="EC" id="2.7.7.7" evidence="1"/>
<protein>
    <recommendedName>
        <fullName evidence="2">DNA polymerase III subunit delta</fullName>
        <ecNumber evidence="1">2.7.7.7</ecNumber>
    </recommendedName>
</protein>
<evidence type="ECO:0000256" key="8">
    <source>
        <dbReference type="ARBA" id="ARBA00049244"/>
    </source>
</evidence>
<dbReference type="EMBL" id="LCLO01000008">
    <property type="protein sequence ID" value="KKU19277.1"/>
    <property type="molecule type" value="Genomic_DNA"/>
</dbReference>
<evidence type="ECO:0000313" key="12">
    <source>
        <dbReference type="Proteomes" id="UP000034644"/>
    </source>
</evidence>
<dbReference type="SUPFAM" id="SSF48019">
    <property type="entry name" value="post-AAA+ oligomerization domain-like"/>
    <property type="match status" value="1"/>
</dbReference>
<keyword evidence="4" id="KW-0548">Nucleotidyltransferase</keyword>
<dbReference type="InterPro" id="IPR048466">
    <property type="entry name" value="DNA_pol3_delta-like_C"/>
</dbReference>
<feature type="domain" description="DNA polymerase III delta subunit-like C-terminal" evidence="10">
    <location>
        <begin position="201"/>
        <end position="317"/>
    </location>
</feature>
<organism evidence="11 12">
    <name type="scientific">Candidatus Azambacteria bacterium GW2011_GWA2_45_90</name>
    <dbReference type="NCBI Taxonomy" id="1618614"/>
    <lineage>
        <taxon>Bacteria</taxon>
        <taxon>Candidatus Azamiibacteriota</taxon>
    </lineage>
</organism>
<dbReference type="InterPro" id="IPR005790">
    <property type="entry name" value="DNA_polIII_delta"/>
</dbReference>
<comment type="similarity">
    <text evidence="7">Belongs to the DNA polymerase HolA subunit family.</text>
</comment>
<dbReference type="GO" id="GO:0009360">
    <property type="term" value="C:DNA polymerase III complex"/>
    <property type="evidence" value="ECO:0007669"/>
    <property type="project" value="InterPro"/>
</dbReference>
<dbReference type="NCBIfam" id="TIGR01128">
    <property type="entry name" value="holA"/>
    <property type="match status" value="1"/>
</dbReference>
<dbReference type="GO" id="GO:0006261">
    <property type="term" value="P:DNA-templated DNA replication"/>
    <property type="evidence" value="ECO:0007669"/>
    <property type="project" value="TreeGrafter"/>
</dbReference>
<evidence type="ECO:0000256" key="6">
    <source>
        <dbReference type="ARBA" id="ARBA00022932"/>
    </source>
</evidence>